<protein>
    <submittedName>
        <fullName evidence="2">Transcriptional regulator, MerR family</fullName>
    </submittedName>
</protein>
<dbReference type="PROSITE" id="PS50937">
    <property type="entry name" value="HTH_MERR_2"/>
    <property type="match status" value="1"/>
</dbReference>
<dbReference type="SMART" id="SM00422">
    <property type="entry name" value="HTH_MERR"/>
    <property type="match status" value="1"/>
</dbReference>
<evidence type="ECO:0000256" key="1">
    <source>
        <dbReference type="ARBA" id="ARBA00023125"/>
    </source>
</evidence>
<dbReference type="GO" id="GO:0003677">
    <property type="term" value="F:DNA binding"/>
    <property type="evidence" value="ECO:0007669"/>
    <property type="project" value="UniProtKB-KW"/>
</dbReference>
<accession>A0A1X7L8Y1</accession>
<dbReference type="PANTHER" id="PTHR30204">
    <property type="entry name" value="REDOX-CYCLING DRUG-SENSING TRANSCRIPTIONAL ACTIVATOR SOXR"/>
    <property type="match status" value="1"/>
</dbReference>
<dbReference type="AlphaFoldDB" id="A0A1X7L8Y1"/>
<sequence>MKTYKIEEVMRETGLTKRTLRYYEELGIIQPPDRSEGNIRLYTDADIRRIRLLIEAKEVLGFSLLELKQFVDWKEHLSDEHDEHKKQGKAKPEALLTAEAMLVNQLQQLEGKMKRMQEFKGYIEELLESVRGHLEI</sequence>
<dbReference type="OrthoDB" id="9791488at2"/>
<dbReference type="Proteomes" id="UP000193834">
    <property type="component" value="Unassembled WGS sequence"/>
</dbReference>
<dbReference type="GO" id="GO:0003700">
    <property type="term" value="F:DNA-binding transcription factor activity"/>
    <property type="evidence" value="ECO:0007669"/>
    <property type="project" value="InterPro"/>
</dbReference>
<dbReference type="Gene3D" id="1.10.1660.10">
    <property type="match status" value="1"/>
</dbReference>
<proteinExistence type="predicted"/>
<dbReference type="Pfam" id="PF13411">
    <property type="entry name" value="MerR_1"/>
    <property type="match status" value="1"/>
</dbReference>
<keyword evidence="3" id="KW-1185">Reference proteome</keyword>
<dbReference type="STRING" id="1852522.SAMN06295960_3098"/>
<dbReference type="InterPro" id="IPR009061">
    <property type="entry name" value="DNA-bd_dom_put_sf"/>
</dbReference>
<dbReference type="RefSeq" id="WP_085496082.1">
    <property type="nucleotide sequence ID" value="NZ_FXAZ01000004.1"/>
</dbReference>
<dbReference type="PANTHER" id="PTHR30204:SF58">
    <property type="entry name" value="HTH-TYPE TRANSCRIPTIONAL REGULATOR YFMP"/>
    <property type="match status" value="1"/>
</dbReference>
<evidence type="ECO:0000313" key="3">
    <source>
        <dbReference type="Proteomes" id="UP000193834"/>
    </source>
</evidence>
<name>A0A1X7L8Y1_9BACL</name>
<dbReference type="EMBL" id="FXAZ01000004">
    <property type="protein sequence ID" value="SMG50200.1"/>
    <property type="molecule type" value="Genomic_DNA"/>
</dbReference>
<reference evidence="2 3" key="1">
    <citation type="submission" date="2017-04" db="EMBL/GenBank/DDBJ databases">
        <authorList>
            <person name="Afonso C.L."/>
            <person name="Miller P.J."/>
            <person name="Scott M.A."/>
            <person name="Spackman E."/>
            <person name="Goraichik I."/>
            <person name="Dimitrov K.M."/>
            <person name="Suarez D.L."/>
            <person name="Swayne D.E."/>
        </authorList>
    </citation>
    <scope>NUCLEOTIDE SEQUENCE [LARGE SCALE GENOMIC DNA]</scope>
    <source>
        <strain evidence="2 3">11</strain>
    </source>
</reference>
<keyword evidence="1" id="KW-0238">DNA-binding</keyword>
<dbReference type="InterPro" id="IPR047057">
    <property type="entry name" value="MerR_fam"/>
</dbReference>
<evidence type="ECO:0000313" key="2">
    <source>
        <dbReference type="EMBL" id="SMG50200.1"/>
    </source>
</evidence>
<gene>
    <name evidence="2" type="ORF">SAMN06295960_3098</name>
</gene>
<dbReference type="SUPFAM" id="SSF46955">
    <property type="entry name" value="Putative DNA-binding domain"/>
    <property type="match status" value="1"/>
</dbReference>
<organism evidence="2 3">
    <name type="scientific">Paenibacillus aquistagni</name>
    <dbReference type="NCBI Taxonomy" id="1852522"/>
    <lineage>
        <taxon>Bacteria</taxon>
        <taxon>Bacillati</taxon>
        <taxon>Bacillota</taxon>
        <taxon>Bacilli</taxon>
        <taxon>Bacillales</taxon>
        <taxon>Paenibacillaceae</taxon>
        <taxon>Paenibacillus</taxon>
    </lineage>
</organism>
<dbReference type="InterPro" id="IPR000551">
    <property type="entry name" value="MerR-type_HTH_dom"/>
</dbReference>